<dbReference type="SUPFAM" id="SSF53098">
    <property type="entry name" value="Ribonuclease H-like"/>
    <property type="match status" value="1"/>
</dbReference>
<comment type="caution">
    <text evidence="3">The sequence shown here is derived from an EMBL/GenBank/DDBJ whole genome shotgun (WGS) entry which is preliminary data.</text>
</comment>
<dbReference type="Proteomes" id="UP000266841">
    <property type="component" value="Unassembled WGS sequence"/>
</dbReference>
<dbReference type="InterPro" id="IPR036397">
    <property type="entry name" value="RNaseH_sf"/>
</dbReference>
<feature type="domain" description="Integrase catalytic" evidence="2">
    <location>
        <begin position="576"/>
        <end position="743"/>
    </location>
</feature>
<organism evidence="3 4">
    <name type="scientific">Thalassiosira oceanica</name>
    <name type="common">Marine diatom</name>
    <dbReference type="NCBI Taxonomy" id="159749"/>
    <lineage>
        <taxon>Eukaryota</taxon>
        <taxon>Sar</taxon>
        <taxon>Stramenopiles</taxon>
        <taxon>Ochrophyta</taxon>
        <taxon>Bacillariophyta</taxon>
        <taxon>Coscinodiscophyceae</taxon>
        <taxon>Thalassiosirophycidae</taxon>
        <taxon>Thalassiosirales</taxon>
        <taxon>Thalassiosiraceae</taxon>
        <taxon>Thalassiosira</taxon>
    </lineage>
</organism>
<evidence type="ECO:0000256" key="1">
    <source>
        <dbReference type="SAM" id="MobiDB-lite"/>
    </source>
</evidence>
<dbReference type="eggNOG" id="KOG0017">
    <property type="taxonomic scope" value="Eukaryota"/>
</dbReference>
<feature type="compositionally biased region" description="Basic residues" evidence="1">
    <location>
        <begin position="150"/>
        <end position="165"/>
    </location>
</feature>
<keyword evidence="4" id="KW-1185">Reference proteome</keyword>
<reference evidence="3 4" key="1">
    <citation type="journal article" date="2012" name="Genome Biol.">
        <title>Genome and low-iron response of an oceanic diatom adapted to chronic iron limitation.</title>
        <authorList>
            <person name="Lommer M."/>
            <person name="Specht M."/>
            <person name="Roy A.S."/>
            <person name="Kraemer L."/>
            <person name="Andreson R."/>
            <person name="Gutowska M.A."/>
            <person name="Wolf J."/>
            <person name="Bergner S.V."/>
            <person name="Schilhabel M.B."/>
            <person name="Klostermeier U.C."/>
            <person name="Beiko R.G."/>
            <person name="Rosenstiel P."/>
            <person name="Hippler M."/>
            <person name="Laroche J."/>
        </authorList>
    </citation>
    <scope>NUCLEOTIDE SEQUENCE [LARGE SCALE GENOMIC DNA]</scope>
    <source>
        <strain evidence="3 4">CCMP1005</strain>
    </source>
</reference>
<proteinExistence type="predicted"/>
<gene>
    <name evidence="3" type="ORF">THAOC_15592</name>
</gene>
<sequence>MIAPQQMIAQQQMIAPQQMIARQQQAMTQQQMIAQQQQQLNAQQQQAIAQHQKIAPQQQARAQQQMIAPQQQQLNAQQQQAIAPHEAIAQHQMIAPQQTMAQQQMIANQQAMAQQQMIANQQAIAQQQMIANQQAIAQQQTMMMADQRVGRRRGSRGGRGRRRRRNLQQQYLAQQQMMIPDQNVMQLTQQPTLSSLPTAAVLNTNMHHYNNQPTPAPIIFTNQSSYAQAANSLLKTVDFSVEDIRNWAILDSGATSNFLITEAPADDEQDAAIPLRASLPDGTQVLSTKTCKLQLRSLPPQARIAHKMPSLAQHSLVSVTTLTNAGCKVNFTQLGCIITYRGRTIVCGRKCIRTGLWMIPISDDAMPEESPPNTADHVAETAANLLAPTIVTEPTTSLFEPKYIIATAATETAASLSAPTSLCEPEYTATHAIETAASLSAPTMMTETATSQCEPEYVIESEEVIASMHQLRSTMSQAELAMFYHQCFGSPPKSTLLKAIKNKQLSSFPGLTYELISRHLPASTATAKSRMRRMRQGVQSTRVDNTEIILARQELEDMNPTEEICNTRDFFCFTVVADRKTGTMFTDQTGTFPVRSFSNMMYIFVAYVYDANAILTVALPNKTKEAHANAFKQVLKKLERGNCKPRQIMMDNECSKLVREYIETEGIDIQFCPPDDHKQNGPGERAVSTAKEYFIGLLATVDPKCPLQLWDEFLEQMQIVMNLLRTSRRDPSKSAYEDLFGKFDYNKTPIAVVGSKALAYDAPSTRTTFAPHATDVYYVGPALQHYRCLRFWNPKTKRFRITNTYQLFPAHCTLPTISEADKTLIAAEELLAEFKRVQLSPNSAAKIKFAKTINKLTEMLLESMPKKYRPEPRVQGPTTSHDITAPENVRRAPLIHQRRTRSNTPIEQLGTAPEMVIVPVATPAVPRTEGAPQTNRLPITEGAQRAESAERQRRVRFRNQPSPNNQLARPRHLWTRKQPIHSDQFQTAHERAAASADAVNARDYATFQVEMQRQKQIVVPRRRIRARSIKQKAKKTPRPVTALSPLDDFTKLLEKENERNLREYRNIMQPKLTSDLQAVAPSKATDEVAPRPSTSPQPRPSTRLKGVAAVFSPPTAANIRQEALYAVLGDAMMSSVSHPCPTSIEDDKLHISPAIDLAALQESNLHFGDDVDLQELCCGVVHPVTQETITKYQKLIKDPLLRDVWTKAMAKELGRLAQGYGDTKGTNTIRFLTLDEIKNIPAGRTVTYARIVVDYRPQKEDPNRVRITVGGNLIDYPYELTTRTADLQTTKIMWNSVVSTPGAKYACADIGNMYLETPMERREYMRMPIDLIPQEFIDAYDLLPKVKNGYVYMEIMRGMYGLPQAGILANKLLKQRLEPHGYYEVPHTPGLYRHKWRPISFTLVVDDFGIKYVGKEHADHLIDALREDYSKVEVDWTGGLYCGIKLEWNYEERWVDSWMPDYVQKKLTQYDHPKPKRPQHCPYTPAPVHYGRKSQRPIPTDDSPPLDKAGKKRIQGVIGSFLYYARAVDPTILMALSAIAADQANPTERTRKRVNQFLDYMATHPDARIRFRASDMVLNVHSDASYLSAPKARSRAGGYFFLGSIPKDKQPIFLNGAIHITCTILKLVAASAAEAELGALFLNAQQATILRLTLQELGHPQPATPVHIDNTTTVGIVNNTIKRQKSRSMEMRYMWLLDKAAQDLFSFQHHPGQENLGDYPSKHHSGDIHQHVRPFYVHTDKSPHFLPRASLPSSRRGCVETLDDPYMQRRPLPRLT</sequence>
<evidence type="ECO:0000313" key="4">
    <source>
        <dbReference type="Proteomes" id="UP000266841"/>
    </source>
</evidence>
<name>K0SEJ4_THAOC</name>
<dbReference type="OrthoDB" id="43862at2759"/>
<feature type="region of interest" description="Disordered" evidence="1">
    <location>
        <begin position="1471"/>
        <end position="1509"/>
    </location>
</feature>
<dbReference type="Gene3D" id="3.30.420.10">
    <property type="entry name" value="Ribonuclease H-like superfamily/Ribonuclease H"/>
    <property type="match status" value="1"/>
</dbReference>
<evidence type="ECO:0000313" key="3">
    <source>
        <dbReference type="EMBL" id="EJK63735.1"/>
    </source>
</evidence>
<accession>K0SEJ4</accession>
<feature type="region of interest" description="Disordered" evidence="1">
    <location>
        <begin position="146"/>
        <end position="165"/>
    </location>
</feature>
<dbReference type="InterPro" id="IPR001584">
    <property type="entry name" value="Integrase_cat-core"/>
</dbReference>
<feature type="region of interest" description="Disordered" evidence="1">
    <location>
        <begin position="1076"/>
        <end position="1104"/>
    </location>
</feature>
<dbReference type="CDD" id="cd09272">
    <property type="entry name" value="RNase_HI_RT_Ty1"/>
    <property type="match status" value="1"/>
</dbReference>
<dbReference type="InterPro" id="IPR012337">
    <property type="entry name" value="RNaseH-like_sf"/>
</dbReference>
<evidence type="ECO:0000259" key="2">
    <source>
        <dbReference type="PROSITE" id="PS50994"/>
    </source>
</evidence>
<dbReference type="EMBL" id="AGNL01018040">
    <property type="protein sequence ID" value="EJK63735.1"/>
    <property type="molecule type" value="Genomic_DNA"/>
</dbReference>
<protein>
    <recommendedName>
        <fullName evidence="2">Integrase catalytic domain-containing protein</fullName>
    </recommendedName>
</protein>
<dbReference type="GO" id="GO:0003676">
    <property type="term" value="F:nucleic acid binding"/>
    <property type="evidence" value="ECO:0007669"/>
    <property type="project" value="InterPro"/>
</dbReference>
<dbReference type="GO" id="GO:0015074">
    <property type="term" value="P:DNA integration"/>
    <property type="evidence" value="ECO:0007669"/>
    <property type="project" value="InterPro"/>
</dbReference>
<dbReference type="PROSITE" id="PS50994">
    <property type="entry name" value="INTEGRASE"/>
    <property type="match status" value="1"/>
</dbReference>